<name>A0A5S3XWM6_9GAMM</name>
<dbReference type="InterPro" id="IPR015422">
    <property type="entry name" value="PyrdxlP-dep_Trfase_small"/>
</dbReference>
<protein>
    <submittedName>
        <fullName evidence="8">Aminotransferase</fullName>
    </submittedName>
</protein>
<dbReference type="FunFam" id="3.40.640.10:FF:000033">
    <property type="entry name" value="Aspartate aminotransferase"/>
    <property type="match status" value="1"/>
</dbReference>
<dbReference type="Proteomes" id="UP000307706">
    <property type="component" value="Unassembled WGS sequence"/>
</dbReference>
<keyword evidence="4 8" id="KW-0808">Transferase</keyword>
<evidence type="ECO:0000256" key="1">
    <source>
        <dbReference type="ARBA" id="ARBA00001933"/>
    </source>
</evidence>
<dbReference type="Gene3D" id="3.40.640.10">
    <property type="entry name" value="Type I PLP-dependent aspartate aminotransferase-like (Major domain)"/>
    <property type="match status" value="1"/>
</dbReference>
<feature type="domain" description="Aminotransferase class I/classII large" evidence="6">
    <location>
        <begin position="26"/>
        <end position="374"/>
    </location>
</feature>
<dbReference type="SUPFAM" id="SSF53383">
    <property type="entry name" value="PLP-dependent transferases"/>
    <property type="match status" value="1"/>
</dbReference>
<dbReference type="Proteomes" id="UP000305730">
    <property type="component" value="Unassembled WGS sequence"/>
</dbReference>
<reference evidence="8" key="3">
    <citation type="submission" date="2019-09" db="EMBL/GenBank/DDBJ databases">
        <title>Co-occurence of chitin degradation, pigmentation and bioactivity in marine Pseudoalteromonas.</title>
        <authorList>
            <person name="Sonnenschein E.C."/>
            <person name="Bech P.K."/>
        </authorList>
    </citation>
    <scope>NUCLEOTIDE SEQUENCE</scope>
    <source>
        <strain evidence="8">S2231</strain>
        <strain evidence="7 9">S2233</strain>
    </source>
</reference>
<evidence type="ECO:0000256" key="2">
    <source>
        <dbReference type="ARBA" id="ARBA00007441"/>
    </source>
</evidence>
<keyword evidence="9" id="KW-1185">Reference proteome</keyword>
<dbReference type="NCBIfam" id="NF006569">
    <property type="entry name" value="PRK09082.1"/>
    <property type="match status" value="1"/>
</dbReference>
<reference evidence="9 10" key="1">
    <citation type="submission" date="2017-12" db="EMBL/GenBank/DDBJ databases">
        <authorList>
            <person name="Paulsen S."/>
            <person name="Gram L.K."/>
        </authorList>
    </citation>
    <scope>NUCLEOTIDE SEQUENCE [LARGE SCALE GENOMIC DNA]</scope>
    <source>
        <strain evidence="8 10">S2231</strain>
        <strain evidence="7 9">S2233</strain>
    </source>
</reference>
<evidence type="ECO:0000313" key="8">
    <source>
        <dbReference type="EMBL" id="TMP62607.1"/>
    </source>
</evidence>
<evidence type="ECO:0000256" key="5">
    <source>
        <dbReference type="ARBA" id="ARBA00022898"/>
    </source>
</evidence>
<dbReference type="InterPro" id="IPR051326">
    <property type="entry name" value="Kynurenine-oxoglutarate_AT"/>
</dbReference>
<dbReference type="PANTHER" id="PTHR43807">
    <property type="entry name" value="FI04487P"/>
    <property type="match status" value="1"/>
</dbReference>
<reference evidence="10" key="2">
    <citation type="submission" date="2019-06" db="EMBL/GenBank/DDBJ databases">
        <title>Co-occurence of chitin degradation, pigmentation and bioactivity in marine Pseudoalteromonas.</title>
        <authorList>
            <person name="Sonnenschein E.C."/>
            <person name="Bech P.K."/>
        </authorList>
    </citation>
    <scope>NUCLEOTIDE SEQUENCE [LARGE SCALE GENOMIC DNA]</scope>
    <source>
        <strain evidence="10">S2231</strain>
    </source>
</reference>
<evidence type="ECO:0000259" key="6">
    <source>
        <dbReference type="Pfam" id="PF00155"/>
    </source>
</evidence>
<dbReference type="InterPro" id="IPR015424">
    <property type="entry name" value="PyrdxlP-dep_Trfase"/>
</dbReference>
<dbReference type="OrthoDB" id="9803354at2"/>
<dbReference type="GO" id="GO:0005737">
    <property type="term" value="C:cytoplasm"/>
    <property type="evidence" value="ECO:0007669"/>
    <property type="project" value="TreeGrafter"/>
</dbReference>
<gene>
    <name evidence="8" type="ORF">CWB96_00775</name>
    <name evidence="7" type="ORF">CWB97_17315</name>
</gene>
<dbReference type="AlphaFoldDB" id="A0A5S3XWM6"/>
<comment type="caution">
    <text evidence="8">The sequence shown here is derived from an EMBL/GenBank/DDBJ whole genome shotgun (WGS) entry which is preliminary data.</text>
</comment>
<keyword evidence="5" id="KW-0663">Pyridoxal phosphate</keyword>
<evidence type="ECO:0000313" key="9">
    <source>
        <dbReference type="Proteomes" id="UP000305730"/>
    </source>
</evidence>
<sequence>MRSKLPNLGMSIFSKMTGLANQYGAINLSQGFPEFDTPEFLKRRLADYVQQGVNQYAPSAGIAPLQQQISALVKRRYQANINADDMVTVTSGATEALFVAIQSITRSGDEIIVFDPAYDSYKPAIELAGGKAVHVALSAPGYMIDWAEVKRLINDKTRAIIINTPHNPSAKTLKLADLTSLKKLVIQHDLYVISDEVYEHITFDEQPHLSVLRDPELFERSFVVSSFGKTFHCTGWKMGYCIAPSKLTVEFRKLHQYVTFSSFTPAQFALADMLAEEGAHVDSLAQFYQHKRDCLVAALASSRFQVLPSEGTYFLLLDYSQLSELGDVAFCEYLVKEIGIAAIPLSVFYDTPTGDRVIRLCFAKETNTLLAAAEKLCQL</sequence>
<dbReference type="GO" id="GO:0030170">
    <property type="term" value="F:pyridoxal phosphate binding"/>
    <property type="evidence" value="ECO:0007669"/>
    <property type="project" value="InterPro"/>
</dbReference>
<evidence type="ECO:0000313" key="10">
    <source>
        <dbReference type="Proteomes" id="UP000307706"/>
    </source>
</evidence>
<dbReference type="CDD" id="cd00609">
    <property type="entry name" value="AAT_like"/>
    <property type="match status" value="1"/>
</dbReference>
<accession>A0A5S3XWM6</accession>
<evidence type="ECO:0000313" key="7">
    <source>
        <dbReference type="EMBL" id="TMP40717.1"/>
    </source>
</evidence>
<dbReference type="Pfam" id="PF00155">
    <property type="entry name" value="Aminotran_1_2"/>
    <property type="match status" value="1"/>
</dbReference>
<dbReference type="InterPro" id="IPR015421">
    <property type="entry name" value="PyrdxlP-dep_Trfase_major"/>
</dbReference>
<dbReference type="EMBL" id="PNCL01000006">
    <property type="protein sequence ID" value="TMP62607.1"/>
    <property type="molecule type" value="Genomic_DNA"/>
</dbReference>
<evidence type="ECO:0000256" key="4">
    <source>
        <dbReference type="ARBA" id="ARBA00022679"/>
    </source>
</evidence>
<keyword evidence="3 8" id="KW-0032">Aminotransferase</keyword>
<dbReference type="PANTHER" id="PTHR43807:SF20">
    <property type="entry name" value="FI04487P"/>
    <property type="match status" value="1"/>
</dbReference>
<organism evidence="8 10">
    <name type="scientific">Pseudoalteromonas citrea</name>
    <dbReference type="NCBI Taxonomy" id="43655"/>
    <lineage>
        <taxon>Bacteria</taxon>
        <taxon>Pseudomonadati</taxon>
        <taxon>Pseudomonadota</taxon>
        <taxon>Gammaproteobacteria</taxon>
        <taxon>Alteromonadales</taxon>
        <taxon>Pseudoalteromonadaceae</taxon>
        <taxon>Pseudoalteromonas</taxon>
    </lineage>
</organism>
<comment type="cofactor">
    <cofactor evidence="1">
        <name>pyridoxal 5'-phosphate</name>
        <dbReference type="ChEBI" id="CHEBI:597326"/>
    </cofactor>
</comment>
<evidence type="ECO:0000256" key="3">
    <source>
        <dbReference type="ARBA" id="ARBA00022576"/>
    </source>
</evidence>
<dbReference type="GO" id="GO:0016212">
    <property type="term" value="F:kynurenine-oxoglutarate transaminase activity"/>
    <property type="evidence" value="ECO:0007669"/>
    <property type="project" value="TreeGrafter"/>
</dbReference>
<dbReference type="EMBL" id="PNCK01000069">
    <property type="protein sequence ID" value="TMP40717.1"/>
    <property type="molecule type" value="Genomic_DNA"/>
</dbReference>
<dbReference type="InterPro" id="IPR004839">
    <property type="entry name" value="Aminotransferase_I/II_large"/>
</dbReference>
<dbReference type="Gene3D" id="3.90.1150.10">
    <property type="entry name" value="Aspartate Aminotransferase, domain 1"/>
    <property type="match status" value="1"/>
</dbReference>
<proteinExistence type="inferred from homology"/>
<comment type="similarity">
    <text evidence="2">Belongs to the class-I pyridoxal-phosphate-dependent aminotransferase family.</text>
</comment>